<keyword evidence="1" id="KW-0732">Signal</keyword>
<name>A0A7H0GYF1_9BACT</name>
<accession>A0A7H0GYF1</accession>
<dbReference type="AlphaFoldDB" id="A0A7H0GYF1"/>
<dbReference type="KEGG" id="hqi:H9L05_06805"/>
<dbReference type="Proteomes" id="UP000516093">
    <property type="component" value="Chromosome"/>
</dbReference>
<evidence type="ECO:0000313" key="3">
    <source>
        <dbReference type="EMBL" id="QNP53317.1"/>
    </source>
</evidence>
<gene>
    <name evidence="3" type="ORF">H9L05_06805</name>
</gene>
<sequence length="160" mass="17074">MLQKLTSGFLCFLSLVAISACDQFDLDDLRKKAPPTPEISLSATVTGPQALPTPATSGLGSFTGVYNQQTNVLTYSMAYVYAIGANALQELHLHRGGPGVVGPIIYTLSSPRFPITGTVTLSEADEALLLSNQIYVDGELSFQSPPTPLLVQTRGTIMRQ</sequence>
<feature type="signal peptide" evidence="1">
    <location>
        <begin position="1"/>
        <end position="19"/>
    </location>
</feature>
<feature type="domain" description="CHRD" evidence="2">
    <location>
        <begin position="41"/>
        <end position="136"/>
    </location>
</feature>
<dbReference type="InterPro" id="IPR010895">
    <property type="entry name" value="CHRD"/>
</dbReference>
<proteinExistence type="predicted"/>
<keyword evidence="4" id="KW-1185">Reference proteome</keyword>
<dbReference type="PROSITE" id="PS51257">
    <property type="entry name" value="PROKAR_LIPOPROTEIN"/>
    <property type="match status" value="1"/>
</dbReference>
<feature type="chain" id="PRO_5028917364" evidence="1">
    <location>
        <begin position="20"/>
        <end position="160"/>
    </location>
</feature>
<dbReference type="EMBL" id="CP060784">
    <property type="protein sequence ID" value="QNP53317.1"/>
    <property type="molecule type" value="Genomic_DNA"/>
</dbReference>
<dbReference type="Pfam" id="PF07452">
    <property type="entry name" value="CHRD"/>
    <property type="match status" value="1"/>
</dbReference>
<evidence type="ECO:0000256" key="1">
    <source>
        <dbReference type="SAM" id="SignalP"/>
    </source>
</evidence>
<evidence type="ECO:0000313" key="4">
    <source>
        <dbReference type="Proteomes" id="UP000516093"/>
    </source>
</evidence>
<dbReference type="RefSeq" id="WP_187733535.1">
    <property type="nucleotide sequence ID" value="NZ_BMFN01000001.1"/>
</dbReference>
<organism evidence="3 4">
    <name type="scientific">Hymenobacter qilianensis</name>
    <dbReference type="NCBI Taxonomy" id="1385715"/>
    <lineage>
        <taxon>Bacteria</taxon>
        <taxon>Pseudomonadati</taxon>
        <taxon>Bacteroidota</taxon>
        <taxon>Cytophagia</taxon>
        <taxon>Cytophagales</taxon>
        <taxon>Hymenobacteraceae</taxon>
        <taxon>Hymenobacter</taxon>
    </lineage>
</organism>
<reference evidence="3 4" key="1">
    <citation type="submission" date="2020-08" db="EMBL/GenBank/DDBJ databases">
        <title>Genome sequence of Hymenobacter qilianensis JCM 19763T.</title>
        <authorList>
            <person name="Hyun D.-W."/>
            <person name="Bae J.-W."/>
        </authorList>
    </citation>
    <scope>NUCLEOTIDE SEQUENCE [LARGE SCALE GENOMIC DNA]</scope>
    <source>
        <strain evidence="3 4">JCM 19763</strain>
    </source>
</reference>
<protein>
    <submittedName>
        <fullName evidence="3">CHRD domain-containing protein</fullName>
    </submittedName>
</protein>
<evidence type="ECO:0000259" key="2">
    <source>
        <dbReference type="Pfam" id="PF07452"/>
    </source>
</evidence>